<gene>
    <name evidence="1" type="ORF">B0H41_002932</name>
</gene>
<proteinExistence type="predicted"/>
<dbReference type="AlphaFoldDB" id="A0AAX0B3P4"/>
<dbReference type="RefSeq" id="WP_077842870.1">
    <property type="nucleotide sequence ID" value="NZ_CP107022.1"/>
</dbReference>
<name>A0AAX0B3P4_CLOBE</name>
<comment type="caution">
    <text evidence="1">The sequence shown here is derived from an EMBL/GenBank/DDBJ whole genome shotgun (WGS) entry which is preliminary data.</text>
</comment>
<protein>
    <submittedName>
        <fullName evidence="1">GH25 family lysozyme M1 (1,4-beta-N-acetylmuramidase)</fullName>
    </submittedName>
</protein>
<dbReference type="EMBL" id="JABSWW010000001">
    <property type="protein sequence ID" value="NRT89253.1"/>
    <property type="molecule type" value="Genomic_DNA"/>
</dbReference>
<organism evidence="1 2">
    <name type="scientific">Clostridium beijerinckii</name>
    <name type="common">Clostridium MP</name>
    <dbReference type="NCBI Taxonomy" id="1520"/>
    <lineage>
        <taxon>Bacteria</taxon>
        <taxon>Bacillati</taxon>
        <taxon>Bacillota</taxon>
        <taxon>Clostridia</taxon>
        <taxon>Eubacteriales</taxon>
        <taxon>Clostridiaceae</taxon>
        <taxon>Clostridium</taxon>
    </lineage>
</organism>
<dbReference type="InterPro" id="IPR017853">
    <property type="entry name" value="GH"/>
</dbReference>
<dbReference type="Gene3D" id="3.20.20.80">
    <property type="entry name" value="Glycosidases"/>
    <property type="match status" value="1"/>
</dbReference>
<dbReference type="SUPFAM" id="SSF51445">
    <property type="entry name" value="(Trans)glycosidases"/>
    <property type="match status" value="1"/>
</dbReference>
<reference evidence="1" key="2">
    <citation type="journal article" date="2022" name="Nat. Biotechnol.">
        <title>Carbon-negative production of acetone and isopropanol by gas fermentation at industrial pilot scale.</title>
        <authorList>
            <person name="Liew F.E."/>
            <person name="Nogle R."/>
            <person name="Abdalla T."/>
            <person name="Rasor B.J."/>
            <person name="Canter C."/>
            <person name="Jensen R.O."/>
            <person name="Wang L."/>
            <person name="Strutz J."/>
            <person name="Chirania P."/>
            <person name="De Tissera S."/>
            <person name="Mueller A.P."/>
            <person name="Ruan Z."/>
            <person name="Gao A."/>
            <person name="Tran L."/>
            <person name="Engle N.L."/>
            <person name="Bromley J.C."/>
            <person name="Daniell J."/>
            <person name="Conrado R."/>
            <person name="Tschaplinski T.J."/>
            <person name="Giannone R.J."/>
            <person name="Hettich R.L."/>
            <person name="Karim A.S."/>
            <person name="Simpson S.D."/>
            <person name="Brown S.D."/>
            <person name="Leang C."/>
            <person name="Jewett M.C."/>
            <person name="Kopke M."/>
        </authorList>
    </citation>
    <scope>NUCLEOTIDE SEQUENCE</scope>
    <source>
        <strain evidence="1">DJ080</strain>
    </source>
</reference>
<accession>A0AAX0B3P4</accession>
<evidence type="ECO:0000313" key="2">
    <source>
        <dbReference type="Proteomes" id="UP001193748"/>
    </source>
</evidence>
<dbReference type="Proteomes" id="UP001193748">
    <property type="component" value="Unassembled WGS sequence"/>
</dbReference>
<evidence type="ECO:0000313" key="1">
    <source>
        <dbReference type="EMBL" id="NRT89253.1"/>
    </source>
</evidence>
<reference evidence="1" key="1">
    <citation type="submission" date="2020-05" db="EMBL/GenBank/DDBJ databases">
        <authorList>
            <person name="Brown S."/>
            <person name="Huntemann M."/>
            <person name="Clum A."/>
            <person name="Spunde A."/>
            <person name="Palaniappan K."/>
            <person name="Ritter S."/>
            <person name="Mikhailova N."/>
            <person name="Chen I.-M."/>
            <person name="Stamatis D."/>
            <person name="Reddy T."/>
            <person name="O'Malley R."/>
            <person name="Daum C."/>
            <person name="Shapiro N."/>
            <person name="Ivanova N."/>
            <person name="Kyrpides N."/>
            <person name="Woyke T."/>
        </authorList>
    </citation>
    <scope>NUCLEOTIDE SEQUENCE</scope>
    <source>
        <strain evidence="1">DJ080</strain>
    </source>
</reference>
<sequence length="68" mass="7965">MAFNKSISLQLGMYSYTGFLSTIEKIKNSIKDYRFWEANYNNDSWNLPLNFFTNRIGHQYTENGNISG</sequence>